<evidence type="ECO:0000313" key="2">
    <source>
        <dbReference type="EMBL" id="KAJ9601671.1"/>
    </source>
</evidence>
<reference evidence="2" key="1">
    <citation type="journal article" date="2023" name="IScience">
        <title>Live-bearing cockroach genome reveals convergent evolutionary mechanisms linked to viviparity in insects and beyond.</title>
        <authorList>
            <person name="Fouks B."/>
            <person name="Harrison M.C."/>
            <person name="Mikhailova A.A."/>
            <person name="Marchal E."/>
            <person name="English S."/>
            <person name="Carruthers M."/>
            <person name="Jennings E.C."/>
            <person name="Chiamaka E.L."/>
            <person name="Frigard R.A."/>
            <person name="Pippel M."/>
            <person name="Attardo G.M."/>
            <person name="Benoit J.B."/>
            <person name="Bornberg-Bauer E."/>
            <person name="Tobe S.S."/>
        </authorList>
    </citation>
    <scope>NUCLEOTIDE SEQUENCE</scope>
    <source>
        <strain evidence="2">Stay&amp;Tobe</strain>
    </source>
</reference>
<sequence>MIVNNLSFWSVVLLATLTMGQPTKSKVSFKLETAMEQMRIECEEGKSDSAVSCLKYRVLNAIDELFKNGSGEKMPRGFHGRNYYDDLLVEGSSPKISELLTVVLRL</sequence>
<name>A0AAD8AMC6_DIPPU</name>
<feature type="non-terminal residue" evidence="2">
    <location>
        <position position="1"/>
    </location>
</feature>
<accession>A0AAD8AMC6</accession>
<evidence type="ECO:0000313" key="3">
    <source>
        <dbReference type="Proteomes" id="UP001233999"/>
    </source>
</evidence>
<dbReference type="AlphaFoldDB" id="A0AAD8AMC6"/>
<feature type="chain" id="PRO_5042143701" evidence="1">
    <location>
        <begin position="21"/>
        <end position="106"/>
    </location>
</feature>
<keyword evidence="1" id="KW-0732">Signal</keyword>
<organism evidence="2 3">
    <name type="scientific">Diploptera punctata</name>
    <name type="common">Pacific beetle cockroach</name>
    <dbReference type="NCBI Taxonomy" id="6984"/>
    <lineage>
        <taxon>Eukaryota</taxon>
        <taxon>Metazoa</taxon>
        <taxon>Ecdysozoa</taxon>
        <taxon>Arthropoda</taxon>
        <taxon>Hexapoda</taxon>
        <taxon>Insecta</taxon>
        <taxon>Pterygota</taxon>
        <taxon>Neoptera</taxon>
        <taxon>Polyneoptera</taxon>
        <taxon>Dictyoptera</taxon>
        <taxon>Blattodea</taxon>
        <taxon>Blaberoidea</taxon>
        <taxon>Blaberidae</taxon>
        <taxon>Diplopterinae</taxon>
        <taxon>Diploptera</taxon>
    </lineage>
</organism>
<comment type="caution">
    <text evidence="2">The sequence shown here is derived from an EMBL/GenBank/DDBJ whole genome shotgun (WGS) entry which is preliminary data.</text>
</comment>
<feature type="signal peptide" evidence="1">
    <location>
        <begin position="1"/>
        <end position="20"/>
    </location>
</feature>
<gene>
    <name evidence="2" type="ORF">L9F63_000204</name>
</gene>
<dbReference type="Proteomes" id="UP001233999">
    <property type="component" value="Unassembled WGS sequence"/>
</dbReference>
<keyword evidence="3" id="KW-1185">Reference proteome</keyword>
<protein>
    <submittedName>
        <fullName evidence="2">Uncharacterized protein</fullName>
    </submittedName>
</protein>
<proteinExistence type="predicted"/>
<dbReference type="EMBL" id="JASPKZ010000006">
    <property type="protein sequence ID" value="KAJ9601671.1"/>
    <property type="molecule type" value="Genomic_DNA"/>
</dbReference>
<reference evidence="2" key="2">
    <citation type="submission" date="2023-05" db="EMBL/GenBank/DDBJ databases">
        <authorList>
            <person name="Fouks B."/>
        </authorList>
    </citation>
    <scope>NUCLEOTIDE SEQUENCE</scope>
    <source>
        <strain evidence="2">Stay&amp;Tobe</strain>
        <tissue evidence="2">Testes</tissue>
    </source>
</reference>
<evidence type="ECO:0000256" key="1">
    <source>
        <dbReference type="SAM" id="SignalP"/>
    </source>
</evidence>